<dbReference type="EMBL" id="AP019782">
    <property type="protein sequence ID" value="BBL71879.1"/>
    <property type="molecule type" value="Genomic_DNA"/>
</dbReference>
<dbReference type="KEGG" id="moz:MoryE10_24850"/>
<dbReference type="Proteomes" id="UP000824988">
    <property type="component" value="Chromosome"/>
</dbReference>
<evidence type="ECO:0008006" key="3">
    <source>
        <dbReference type="Google" id="ProtNLM"/>
    </source>
</evidence>
<dbReference type="AlphaFoldDB" id="A0A8D5AKK3"/>
<evidence type="ECO:0000313" key="1">
    <source>
        <dbReference type="EMBL" id="BBL71879.1"/>
    </source>
</evidence>
<dbReference type="RefSeq" id="WP_221047236.1">
    <property type="nucleotide sequence ID" value="NZ_AP019782.1"/>
</dbReference>
<organism evidence="1 2">
    <name type="scientific">Methylogaea oryzae</name>
    <dbReference type="NCBI Taxonomy" id="1295382"/>
    <lineage>
        <taxon>Bacteria</taxon>
        <taxon>Pseudomonadati</taxon>
        <taxon>Pseudomonadota</taxon>
        <taxon>Gammaproteobacteria</taxon>
        <taxon>Methylococcales</taxon>
        <taxon>Methylococcaceae</taxon>
        <taxon>Methylogaea</taxon>
    </lineage>
</organism>
<protein>
    <recommendedName>
        <fullName evidence="3">Phytanoyl-CoA dioxygenase</fullName>
    </recommendedName>
</protein>
<gene>
    <name evidence="1" type="ORF">MoryE10_24850</name>
</gene>
<sequence>MTNPSETTANRLERLAAALLDENASYGELRQACQDFSVLGEEVTGIGEQSAEPDQARETILSSGKAVSPLVAARCAWDFARTSRFARGLHAALLEAQRRFPGQAIHTLYAGCGPYATLILPLLGRLQRGAFRFTLVDVHPLALDNARKIIGHFGFEDFIDDYLLVDASTADFANLRPIHVAVTETMNRAMMTEPQLAVSANLARYLEADGILVPEQITVSAALLDAGKEFTLLPPDYQGAPPPLQRRRLELGAVMVLDKAMAQSLGAAATPERLPPVALPWPEQQQRQGLRPALLTHIRVFGPHTLGCYDSSLTIPERLKITAPPEGPARWEFTYRLGRRPGFEHRFAE</sequence>
<name>A0A8D5AKK3_9GAMM</name>
<accession>A0A8D5AKK3</accession>
<proteinExistence type="predicted"/>
<keyword evidence="2" id="KW-1185">Reference proteome</keyword>
<reference evidence="1" key="1">
    <citation type="submission" date="2019-06" db="EMBL/GenBank/DDBJ databases">
        <title>Complete genome sequence of Methylogaea oryzae strain JCM16910.</title>
        <authorList>
            <person name="Asakawa S."/>
        </authorList>
    </citation>
    <scope>NUCLEOTIDE SEQUENCE</scope>
    <source>
        <strain evidence="1">E10</strain>
    </source>
</reference>
<evidence type="ECO:0000313" key="2">
    <source>
        <dbReference type="Proteomes" id="UP000824988"/>
    </source>
</evidence>